<dbReference type="Proteomes" id="UP000490980">
    <property type="component" value="Unassembled WGS sequence"/>
</dbReference>
<evidence type="ECO:0000256" key="1">
    <source>
        <dbReference type="ARBA" id="ARBA00008791"/>
    </source>
</evidence>
<comment type="caution">
    <text evidence="3">The sequence shown here is derived from an EMBL/GenBank/DDBJ whole genome shotgun (WGS) entry which is preliminary data.</text>
</comment>
<dbReference type="PANTHER" id="PTHR46268:SF6">
    <property type="entry name" value="UNIVERSAL STRESS PROTEIN UP12"/>
    <property type="match status" value="1"/>
</dbReference>
<organism evidence="3 4">
    <name type="scientific">Luteibacter anthropi</name>
    <dbReference type="NCBI Taxonomy" id="564369"/>
    <lineage>
        <taxon>Bacteria</taxon>
        <taxon>Pseudomonadati</taxon>
        <taxon>Pseudomonadota</taxon>
        <taxon>Gammaproteobacteria</taxon>
        <taxon>Lysobacterales</taxon>
        <taxon>Rhodanobacteraceae</taxon>
        <taxon>Luteibacter</taxon>
    </lineage>
</organism>
<dbReference type="SUPFAM" id="SSF52402">
    <property type="entry name" value="Adenine nucleotide alpha hydrolases-like"/>
    <property type="match status" value="1"/>
</dbReference>
<dbReference type="EMBL" id="JAARLZ010000010">
    <property type="protein sequence ID" value="NII08133.1"/>
    <property type="molecule type" value="Genomic_DNA"/>
</dbReference>
<protein>
    <submittedName>
        <fullName evidence="3">Universal stress protein</fullName>
    </submittedName>
</protein>
<dbReference type="AlphaFoldDB" id="A0A7X5ZJM5"/>
<gene>
    <name evidence="3" type="ORF">HBF25_17250</name>
</gene>
<proteinExistence type="inferred from homology"/>
<dbReference type="Pfam" id="PF00582">
    <property type="entry name" value="Usp"/>
    <property type="match status" value="1"/>
</dbReference>
<sequence length="137" mass="14589">MPKHILVGYDGSETARRAYLFALELADCSKATVSVVSVWQTENGTDMAAAMIADSLTEREKGLREEVRQLAPASQAAVSVKLVPGSPGDALLKYVSQHGADHIVIGHTERGALARWLLGSTSVDVLAKAHVPVTVVR</sequence>
<dbReference type="PRINTS" id="PR01438">
    <property type="entry name" value="UNVRSLSTRESS"/>
</dbReference>
<name>A0A7X5ZJM5_9GAMM</name>
<evidence type="ECO:0000313" key="3">
    <source>
        <dbReference type="EMBL" id="NII08133.1"/>
    </source>
</evidence>
<dbReference type="InterPro" id="IPR006016">
    <property type="entry name" value="UspA"/>
</dbReference>
<feature type="domain" description="UspA" evidence="2">
    <location>
        <begin position="1"/>
        <end position="137"/>
    </location>
</feature>
<dbReference type="InterPro" id="IPR014729">
    <property type="entry name" value="Rossmann-like_a/b/a_fold"/>
</dbReference>
<dbReference type="RefSeq" id="WP_166950579.1">
    <property type="nucleotide sequence ID" value="NZ_CP077072.1"/>
</dbReference>
<reference evidence="3 4" key="1">
    <citation type="submission" date="2020-03" db="EMBL/GenBank/DDBJ databases">
        <authorList>
            <person name="Lai Q."/>
        </authorList>
    </citation>
    <scope>NUCLEOTIDE SEQUENCE [LARGE SCALE GENOMIC DNA]</scope>
    <source>
        <strain evidence="3 4">CCUG 25036</strain>
    </source>
</reference>
<evidence type="ECO:0000313" key="4">
    <source>
        <dbReference type="Proteomes" id="UP000490980"/>
    </source>
</evidence>
<dbReference type="Gene3D" id="3.40.50.620">
    <property type="entry name" value="HUPs"/>
    <property type="match status" value="1"/>
</dbReference>
<accession>A0A7X5ZJM5</accession>
<comment type="similarity">
    <text evidence="1">Belongs to the universal stress protein A family.</text>
</comment>
<dbReference type="CDD" id="cd00293">
    <property type="entry name" value="USP-like"/>
    <property type="match status" value="1"/>
</dbReference>
<keyword evidence="4" id="KW-1185">Reference proteome</keyword>
<dbReference type="InterPro" id="IPR006015">
    <property type="entry name" value="Universal_stress_UspA"/>
</dbReference>
<evidence type="ECO:0000259" key="2">
    <source>
        <dbReference type="Pfam" id="PF00582"/>
    </source>
</evidence>
<dbReference type="PANTHER" id="PTHR46268">
    <property type="entry name" value="STRESS RESPONSE PROTEIN NHAX"/>
    <property type="match status" value="1"/>
</dbReference>